<dbReference type="InterPro" id="IPR007751">
    <property type="entry name" value="DUF676_lipase-like"/>
</dbReference>
<feature type="region of interest" description="Disordered" evidence="1">
    <location>
        <begin position="774"/>
        <end position="820"/>
    </location>
</feature>
<accession>A0A835SDY7</accession>
<evidence type="ECO:0000313" key="3">
    <source>
        <dbReference type="EMBL" id="KAG2423781.1"/>
    </source>
</evidence>
<dbReference type="SUPFAM" id="SSF53474">
    <property type="entry name" value="alpha/beta-Hydrolases"/>
    <property type="match status" value="1"/>
</dbReference>
<dbReference type="PANTHER" id="PTHR12482:SF11">
    <property type="entry name" value="LIPASE YOR059C ISOFORM X1"/>
    <property type="match status" value="1"/>
</dbReference>
<feature type="region of interest" description="Disordered" evidence="1">
    <location>
        <begin position="857"/>
        <end position="894"/>
    </location>
</feature>
<evidence type="ECO:0000256" key="1">
    <source>
        <dbReference type="SAM" id="MobiDB-lite"/>
    </source>
</evidence>
<dbReference type="AlphaFoldDB" id="A0A835SDY7"/>
<name>A0A835SDY7_CHLIN</name>
<feature type="compositionally biased region" description="Low complexity" evidence="1">
    <location>
        <begin position="665"/>
        <end position="686"/>
    </location>
</feature>
<dbReference type="OrthoDB" id="273452at2759"/>
<dbReference type="PANTHER" id="PTHR12482">
    <property type="entry name" value="LIPASE ROG1-RELATED-RELATED"/>
    <property type="match status" value="1"/>
</dbReference>
<feature type="region of interest" description="Disordered" evidence="1">
    <location>
        <begin position="664"/>
        <end position="686"/>
    </location>
</feature>
<sequence length="894" mass="86238">MAMRAPSGDSPSSGVGASSGAAAAGAVVLRTAPGPVAGAPPSPAAAAAAAAAAAGSAARAAAAQHMERLSAWKDSLVERLGRSSAQPAVRISGGDDDRAADAMAAGAAVALATSPAVAASGAAPGGPAAAAVAALTALLSRGQAAAGDAGLLDVRDGSSRAAAAPGCDSGGDVVRISRLHWRSGRGAAAAAATGAGDQAVAAAPGTDGAVASGAALALAASSSGAGGIHLEAANGGTRTTSSSTTSNILAAPAAALAAVARRARSLRLGSGGFGGAAKPASASASASASGAPRSPRSAAAAAASSSAAEASAGTGAGGGGGGEAGGPRGPTHLIVFANGLFGSPSNWTVICEQLQQRLDMNDTLLHPSQVNRRTDTYDGIDVCGGRLADEIRGVVAAHPSLTRISVVGHSLGGLLLRYAIGLLYSPASGRIAGLAPAHFLSLATPHCGCDGGDSVAQVPFIGWVPLQPVQKVLQVLSVPTAEVLFRRTGRQFFLADGVGTPATAATATAGAPATGSRGLSTSASPAASGTSASPAAASSSAATAAAAAITDASSSLAADFNAPLLYRLTSDDPDRGAFFYSALAAFRSRTAYANTDGDHLVGWANSSLRFMHQLPRLPSAAAAARGVVLQDPLLAAFDVRAKPNPEPQSATSAADVPVEAPPPAAVAAAASGRGSSSSGNGNSGAAAAAADGAAAQAGEAALAEVMLRRLQRLPWRRIDVSFGGAKWGLAHNNIQVTRRWMNFEGMAVAAHVAEQVVALEQALQQQEAGAAAVAASPAGRSSSSNSSSRPSSPPALVRGTAAAGQASTAAPIAAGTPHPEWRTQQPLMTAAAADAVLQEAAAGAAEATAVEGVQAAGAGAGEAAGLRGQATAALEPEAEVGPAAVSAGSAGRQP</sequence>
<feature type="domain" description="DUF676" evidence="2">
    <location>
        <begin position="330"/>
        <end position="462"/>
    </location>
</feature>
<evidence type="ECO:0000259" key="2">
    <source>
        <dbReference type="Pfam" id="PF05057"/>
    </source>
</evidence>
<dbReference type="InterPro" id="IPR044294">
    <property type="entry name" value="Lipase-like"/>
</dbReference>
<dbReference type="Proteomes" id="UP000650467">
    <property type="component" value="Unassembled WGS sequence"/>
</dbReference>
<dbReference type="InterPro" id="IPR029058">
    <property type="entry name" value="AB_hydrolase_fold"/>
</dbReference>
<feature type="compositionally biased region" description="Low complexity" evidence="1">
    <location>
        <begin position="774"/>
        <end position="816"/>
    </location>
</feature>
<dbReference type="Gene3D" id="3.40.50.1820">
    <property type="entry name" value="alpha/beta hydrolase"/>
    <property type="match status" value="1"/>
</dbReference>
<organism evidence="3 4">
    <name type="scientific">Chlamydomonas incerta</name>
    <dbReference type="NCBI Taxonomy" id="51695"/>
    <lineage>
        <taxon>Eukaryota</taxon>
        <taxon>Viridiplantae</taxon>
        <taxon>Chlorophyta</taxon>
        <taxon>core chlorophytes</taxon>
        <taxon>Chlorophyceae</taxon>
        <taxon>CS clade</taxon>
        <taxon>Chlamydomonadales</taxon>
        <taxon>Chlamydomonadaceae</taxon>
        <taxon>Chlamydomonas</taxon>
    </lineage>
</organism>
<protein>
    <recommendedName>
        <fullName evidence="2">DUF676 domain-containing protein</fullName>
    </recommendedName>
</protein>
<proteinExistence type="predicted"/>
<feature type="region of interest" description="Disordered" evidence="1">
    <location>
        <begin position="274"/>
        <end position="303"/>
    </location>
</feature>
<evidence type="ECO:0000313" key="4">
    <source>
        <dbReference type="Proteomes" id="UP000650467"/>
    </source>
</evidence>
<gene>
    <name evidence="3" type="ORF">HXX76_015057</name>
</gene>
<dbReference type="Pfam" id="PF05057">
    <property type="entry name" value="DUF676"/>
    <property type="match status" value="1"/>
</dbReference>
<keyword evidence="4" id="KW-1185">Reference proteome</keyword>
<reference evidence="3" key="1">
    <citation type="journal article" date="2020" name="bioRxiv">
        <title>Comparative genomics of Chlamydomonas.</title>
        <authorList>
            <person name="Craig R.J."/>
            <person name="Hasan A.R."/>
            <person name="Ness R.W."/>
            <person name="Keightley P.D."/>
        </authorList>
    </citation>
    <scope>NUCLEOTIDE SEQUENCE</scope>
    <source>
        <strain evidence="3">SAG 7.73</strain>
    </source>
</reference>
<feature type="region of interest" description="Disordered" evidence="1">
    <location>
        <begin position="508"/>
        <end position="534"/>
    </location>
</feature>
<feature type="compositionally biased region" description="Low complexity" evidence="1">
    <location>
        <begin position="276"/>
        <end position="303"/>
    </location>
</feature>
<dbReference type="EMBL" id="JAEHOC010000074">
    <property type="protein sequence ID" value="KAG2423781.1"/>
    <property type="molecule type" value="Genomic_DNA"/>
</dbReference>
<comment type="caution">
    <text evidence="3">The sequence shown here is derived from an EMBL/GenBank/DDBJ whole genome shotgun (WGS) entry which is preliminary data.</text>
</comment>